<feature type="domain" description="PAS" evidence="7">
    <location>
        <begin position="217"/>
        <end position="288"/>
    </location>
</feature>
<feature type="domain" description="Histidine kinase" evidence="6">
    <location>
        <begin position="623"/>
        <end position="834"/>
    </location>
</feature>
<dbReference type="Pfam" id="PF00512">
    <property type="entry name" value="HisKA"/>
    <property type="match status" value="1"/>
</dbReference>
<gene>
    <name evidence="9" type="ORF">EQG61_12510</name>
</gene>
<evidence type="ECO:0000256" key="4">
    <source>
        <dbReference type="ARBA" id="ARBA00022679"/>
    </source>
</evidence>
<comment type="caution">
    <text evidence="9">The sequence shown here is derived from an EMBL/GenBank/DDBJ whole genome shotgun (WGS) entry which is preliminary data.</text>
</comment>
<dbReference type="PANTHER" id="PTHR43304:SF1">
    <property type="entry name" value="PAC DOMAIN-CONTAINING PROTEIN"/>
    <property type="match status" value="1"/>
</dbReference>
<dbReference type="Gene3D" id="2.10.70.100">
    <property type="match status" value="1"/>
</dbReference>
<dbReference type="CDD" id="cd00130">
    <property type="entry name" value="PAS"/>
    <property type="match status" value="2"/>
</dbReference>
<keyword evidence="3" id="KW-0597">Phosphoprotein</keyword>
<dbReference type="PROSITE" id="PS50112">
    <property type="entry name" value="PAS"/>
    <property type="match status" value="1"/>
</dbReference>
<organism evidence="9 10">
    <name type="scientific">Flavobacterium stagni</name>
    <dbReference type="NCBI Taxonomy" id="2506421"/>
    <lineage>
        <taxon>Bacteria</taxon>
        <taxon>Pseudomonadati</taxon>
        <taxon>Bacteroidota</taxon>
        <taxon>Flavobacteriia</taxon>
        <taxon>Flavobacteriales</taxon>
        <taxon>Flavobacteriaceae</taxon>
        <taxon>Flavobacterium</taxon>
    </lineage>
</organism>
<dbReference type="Proteomes" id="UP000289857">
    <property type="component" value="Unassembled WGS sequence"/>
</dbReference>
<dbReference type="InterPro" id="IPR035965">
    <property type="entry name" value="PAS-like_dom_sf"/>
</dbReference>
<dbReference type="Gene3D" id="1.10.287.130">
    <property type="match status" value="1"/>
</dbReference>
<dbReference type="EMBL" id="SBKN01000008">
    <property type="protein sequence ID" value="RXR21536.1"/>
    <property type="molecule type" value="Genomic_DNA"/>
</dbReference>
<evidence type="ECO:0000256" key="5">
    <source>
        <dbReference type="ARBA" id="ARBA00022777"/>
    </source>
</evidence>
<keyword evidence="5" id="KW-0418">Kinase</keyword>
<comment type="catalytic activity">
    <reaction evidence="1">
        <text>ATP + protein L-histidine = ADP + protein N-phospho-L-histidine.</text>
        <dbReference type="EC" id="2.7.13.3"/>
    </reaction>
</comment>
<feature type="domain" description="PAC" evidence="8">
    <location>
        <begin position="289"/>
        <end position="343"/>
    </location>
</feature>
<name>A0A4Q1K8B3_9FLAO</name>
<dbReference type="PROSITE" id="PS50109">
    <property type="entry name" value="HIS_KIN"/>
    <property type="match status" value="1"/>
</dbReference>
<dbReference type="CDD" id="cd00075">
    <property type="entry name" value="HATPase"/>
    <property type="match status" value="1"/>
</dbReference>
<dbReference type="SUPFAM" id="SSF55874">
    <property type="entry name" value="ATPase domain of HSP90 chaperone/DNA topoisomerase II/histidine kinase"/>
    <property type="match status" value="1"/>
</dbReference>
<dbReference type="PANTHER" id="PTHR43304">
    <property type="entry name" value="PHYTOCHROME-LIKE PROTEIN CPH1"/>
    <property type="match status" value="1"/>
</dbReference>
<dbReference type="AlphaFoldDB" id="A0A4Q1K8B3"/>
<dbReference type="SMART" id="SM00387">
    <property type="entry name" value="HATPase_c"/>
    <property type="match status" value="1"/>
</dbReference>
<dbReference type="Gene3D" id="3.30.450.20">
    <property type="entry name" value="PAS domain"/>
    <property type="match status" value="3"/>
</dbReference>
<evidence type="ECO:0000259" key="6">
    <source>
        <dbReference type="PROSITE" id="PS50109"/>
    </source>
</evidence>
<dbReference type="SMART" id="SM00388">
    <property type="entry name" value="HisKA"/>
    <property type="match status" value="1"/>
</dbReference>
<evidence type="ECO:0000256" key="3">
    <source>
        <dbReference type="ARBA" id="ARBA00022553"/>
    </source>
</evidence>
<dbReference type="SMART" id="SM00086">
    <property type="entry name" value="PAC"/>
    <property type="match status" value="2"/>
</dbReference>
<dbReference type="Pfam" id="PF08447">
    <property type="entry name" value="PAS_3"/>
    <property type="match status" value="1"/>
</dbReference>
<reference evidence="10" key="1">
    <citation type="submission" date="2019-01" db="EMBL/GenBank/DDBJ databases">
        <title>Cytophagaceae bacterium strain CAR-16.</title>
        <authorList>
            <person name="Chen W.-M."/>
        </authorList>
    </citation>
    <scope>NUCLEOTIDE SEQUENCE [LARGE SCALE GENOMIC DNA]</scope>
    <source>
        <strain evidence="10">WWJ-16</strain>
    </source>
</reference>
<dbReference type="InterPro" id="IPR036890">
    <property type="entry name" value="HATPase_C_sf"/>
</dbReference>
<dbReference type="RefSeq" id="WP_129462286.1">
    <property type="nucleotide sequence ID" value="NZ_SBKN01000008.1"/>
</dbReference>
<evidence type="ECO:0000256" key="2">
    <source>
        <dbReference type="ARBA" id="ARBA00012438"/>
    </source>
</evidence>
<dbReference type="InterPro" id="IPR001610">
    <property type="entry name" value="PAC"/>
</dbReference>
<dbReference type="InterPro" id="IPR000700">
    <property type="entry name" value="PAS-assoc_C"/>
</dbReference>
<dbReference type="NCBIfam" id="TIGR00229">
    <property type="entry name" value="sensory_box"/>
    <property type="match status" value="1"/>
</dbReference>
<dbReference type="SMART" id="SM00091">
    <property type="entry name" value="PAS"/>
    <property type="match status" value="3"/>
</dbReference>
<dbReference type="InterPro" id="IPR003594">
    <property type="entry name" value="HATPase_dom"/>
</dbReference>
<dbReference type="SUPFAM" id="SSF55785">
    <property type="entry name" value="PYP-like sensor domain (PAS domain)"/>
    <property type="match status" value="3"/>
</dbReference>
<evidence type="ECO:0000313" key="9">
    <source>
        <dbReference type="EMBL" id="RXR21536.1"/>
    </source>
</evidence>
<dbReference type="Pfam" id="PF13426">
    <property type="entry name" value="PAS_9"/>
    <property type="match status" value="2"/>
</dbReference>
<keyword evidence="4" id="KW-0808">Transferase</keyword>
<evidence type="ECO:0000256" key="1">
    <source>
        <dbReference type="ARBA" id="ARBA00000085"/>
    </source>
</evidence>
<dbReference type="InterPro" id="IPR004358">
    <property type="entry name" value="Sig_transdc_His_kin-like_C"/>
</dbReference>
<dbReference type="PROSITE" id="PS50113">
    <property type="entry name" value="PAC"/>
    <property type="match status" value="2"/>
</dbReference>
<dbReference type="Gene3D" id="3.30.565.10">
    <property type="entry name" value="Histidine kinase-like ATPase, C-terminal domain"/>
    <property type="match status" value="1"/>
</dbReference>
<protein>
    <recommendedName>
        <fullName evidence="2">histidine kinase</fullName>
        <ecNumber evidence="2">2.7.13.3</ecNumber>
    </recommendedName>
</protein>
<dbReference type="GO" id="GO:0000155">
    <property type="term" value="F:phosphorelay sensor kinase activity"/>
    <property type="evidence" value="ECO:0007669"/>
    <property type="project" value="InterPro"/>
</dbReference>
<dbReference type="InterPro" id="IPR052162">
    <property type="entry name" value="Sensor_kinase/Photoreceptor"/>
</dbReference>
<dbReference type="InterPro" id="IPR000014">
    <property type="entry name" value="PAS"/>
</dbReference>
<dbReference type="SUPFAM" id="SSF47384">
    <property type="entry name" value="Homodimeric domain of signal transducing histidine kinase"/>
    <property type="match status" value="1"/>
</dbReference>
<evidence type="ECO:0000259" key="8">
    <source>
        <dbReference type="PROSITE" id="PS50113"/>
    </source>
</evidence>
<accession>A0A4Q1K8B3</accession>
<feature type="domain" description="PAC" evidence="8">
    <location>
        <begin position="421"/>
        <end position="474"/>
    </location>
</feature>
<dbReference type="InterPro" id="IPR036097">
    <property type="entry name" value="HisK_dim/P_sf"/>
</dbReference>
<proteinExistence type="predicted"/>
<dbReference type="InterPro" id="IPR013655">
    <property type="entry name" value="PAS_fold_3"/>
</dbReference>
<keyword evidence="10" id="KW-1185">Reference proteome</keyword>
<dbReference type="EC" id="2.7.13.3" evidence="2"/>
<dbReference type="OrthoDB" id="9811889at2"/>
<sequence>MNHKNQQLLQSAYDELQQRVTRFSAVEQKLKDTQDQLDHELSLYKRLSHFNSTALQLNNANSINQLAVETIVDILEVEAAILCVKDCSTGSKSVHTEGIPNTDITKFEFYTVAEFVDITDNPTKVKFVDETFFSQIPELNAYAKGALLILSDEKAAIEIGLLGLISKQKAPLFRTFCSNQETIFQIFGQQFLSLSSSHIQNTKIQNQLNEINISKIELTKLSLIARNTNNNVVIANAHGEVEWVNDSFIKTTGYELDEIRGRKPKDFLKRDVQSEEEHNRLIKALQEKKNVTVELINYTKSGVPYYNHIEIIPVFDDEGNHINFISVQKDVTHEVKARNEILKINKRFETIAEKSQIGIWEWETSTQQTIWNSILEKQLGITRNILPEDFYTYWKSCLHPEDKYGVFENLHDFINSNEILLEYEYRIIRKNDFKIRYINSLVIAERNAKGEIVKLIGSNLDITEKHEAEVKVENLKQYYESLFHHSPSQKIVLDSQLNISFINNSFLKYQPEWESFIGKNMLDLTQQPMGRQQLKNLRRLVQKVSDAIDFKKLIHYSDTFFTPTDKQMYRLVNVFPYFIGNDLQYVIINAVDISELKKTQKTIVTKNQELQKLNNELDNFVYRVSHDLRGPLLSIKGLVNLILSVEELDDNLQEYIHLIDTSATRLDGTIQEILEFSRNARLEIHRETFNVREMVQSIFDDLRFTFEDHLTMTYESSCGDMIFTDKYRLSTLLKNIIGNAVKYRQTSDNESFVNFSLAETDQKYIITVEDNGEGIAEENIGKIFKMFYRGSNTGIGTGLGLYICKEIVEKLGGSLEVVSEFGKGSKFMITLSKK</sequence>
<dbReference type="Pfam" id="PF02518">
    <property type="entry name" value="HATPase_c"/>
    <property type="match status" value="1"/>
</dbReference>
<dbReference type="CDD" id="cd00082">
    <property type="entry name" value="HisKA"/>
    <property type="match status" value="1"/>
</dbReference>
<dbReference type="PRINTS" id="PR00344">
    <property type="entry name" value="BCTRLSENSOR"/>
</dbReference>
<evidence type="ECO:0000313" key="10">
    <source>
        <dbReference type="Proteomes" id="UP000289857"/>
    </source>
</evidence>
<dbReference type="InterPro" id="IPR003661">
    <property type="entry name" value="HisK_dim/P_dom"/>
</dbReference>
<evidence type="ECO:0000259" key="7">
    <source>
        <dbReference type="PROSITE" id="PS50112"/>
    </source>
</evidence>
<dbReference type="InterPro" id="IPR005467">
    <property type="entry name" value="His_kinase_dom"/>
</dbReference>